<name>A0A929QTS1_ABIDE</name>
<dbReference type="Proteomes" id="UP000757900">
    <property type="component" value="Unassembled WGS sequence"/>
</dbReference>
<dbReference type="EMBL" id="JABZFV010000137">
    <property type="protein sequence ID" value="MBF0935135.1"/>
    <property type="molecule type" value="Genomic_DNA"/>
</dbReference>
<gene>
    <name evidence="1" type="ORF">HXK00_05770</name>
</gene>
<evidence type="ECO:0000313" key="2">
    <source>
        <dbReference type="Proteomes" id="UP000757900"/>
    </source>
</evidence>
<accession>A0A929QTS1</accession>
<reference evidence="1" key="1">
    <citation type="submission" date="2020-04" db="EMBL/GenBank/DDBJ databases">
        <title>Deep metagenomics examines the oral microbiome during advanced dental caries in children, revealing novel taxa and co-occurrences with host molecules.</title>
        <authorList>
            <person name="Baker J.L."/>
            <person name="Morton J.T."/>
            <person name="Dinis M."/>
            <person name="Alvarez R."/>
            <person name="Tran N.C."/>
            <person name="Knight R."/>
            <person name="Edlund A."/>
        </authorList>
    </citation>
    <scope>NUCLEOTIDE SEQUENCE</scope>
    <source>
        <strain evidence="1">JCVI_23_bin.16</strain>
    </source>
</reference>
<dbReference type="Pfam" id="PF06115">
    <property type="entry name" value="DUF956"/>
    <property type="match status" value="1"/>
</dbReference>
<comment type="caution">
    <text evidence="1">The sequence shown here is derived from an EMBL/GenBank/DDBJ whole genome shotgun (WGS) entry which is preliminary data.</text>
</comment>
<sequence length="74" mass="8541">MVESLNSRADYVTTANWMSGGVMGRHGRILVGNKAFEFYNDRNPADFVQIPWGEIRQVRAIMLMKRGFIRGFFI</sequence>
<proteinExistence type="predicted"/>
<evidence type="ECO:0000313" key="1">
    <source>
        <dbReference type="EMBL" id="MBF0935135.1"/>
    </source>
</evidence>
<feature type="non-terminal residue" evidence="1">
    <location>
        <position position="74"/>
    </location>
</feature>
<dbReference type="AlphaFoldDB" id="A0A929QTS1"/>
<protein>
    <submittedName>
        <fullName evidence="1">DUF956 family protein</fullName>
    </submittedName>
</protein>
<organism evidence="1 2">
    <name type="scientific">Abiotrophia defectiva</name>
    <name type="common">Streptococcus defectivus</name>
    <dbReference type="NCBI Taxonomy" id="46125"/>
    <lineage>
        <taxon>Bacteria</taxon>
        <taxon>Bacillati</taxon>
        <taxon>Bacillota</taxon>
        <taxon>Bacilli</taxon>
        <taxon>Lactobacillales</taxon>
        <taxon>Aerococcaceae</taxon>
        <taxon>Abiotrophia</taxon>
    </lineage>
</organism>
<dbReference type="InterPro" id="IPR010360">
    <property type="entry name" value="DUF956"/>
</dbReference>